<dbReference type="Gene3D" id="3.40.50.12480">
    <property type="match status" value="1"/>
</dbReference>
<dbReference type="InterPro" id="IPR026906">
    <property type="entry name" value="LRR_5"/>
</dbReference>
<dbReference type="RefSeq" id="WP_055056314.1">
    <property type="nucleotide sequence ID" value="NZ_CZBA01000012.1"/>
</dbReference>
<dbReference type="Proteomes" id="UP000095413">
    <property type="component" value="Unassembled WGS sequence"/>
</dbReference>
<dbReference type="EMBL" id="CZBA01000012">
    <property type="protein sequence ID" value="CUP68332.1"/>
    <property type="molecule type" value="Genomic_DNA"/>
</dbReference>
<name>A0A174Q4X4_9FIRM</name>
<evidence type="ECO:0008006" key="3">
    <source>
        <dbReference type="Google" id="ProtNLM"/>
    </source>
</evidence>
<protein>
    <recommendedName>
        <fullName evidence="3">Leucine-rich repeat domain-containing protein</fullName>
    </recommendedName>
</protein>
<dbReference type="Pfam" id="PF13306">
    <property type="entry name" value="LRR_5"/>
    <property type="match status" value="1"/>
</dbReference>
<dbReference type="PANTHER" id="PTHR45661:SF3">
    <property type="entry name" value="IG-LIKE DOMAIN-CONTAINING PROTEIN"/>
    <property type="match status" value="1"/>
</dbReference>
<gene>
    <name evidence="1" type="ORF">ERS852533_02198</name>
</gene>
<dbReference type="SUPFAM" id="SSF52058">
    <property type="entry name" value="L domain-like"/>
    <property type="match status" value="1"/>
</dbReference>
<dbReference type="PANTHER" id="PTHR45661">
    <property type="entry name" value="SURFACE ANTIGEN"/>
    <property type="match status" value="1"/>
</dbReference>
<dbReference type="OrthoDB" id="1751034at2"/>
<proteinExistence type="predicted"/>
<sequence>MERVVDETGWNQKRYDIRTYTAQNERSRRIGTAGEIPDEYIYIGDKCFLNNGKVHGVTLPAGCRVVGKQAFEGCQFQKAVEFPESLVEIKRRGFAGNRRLRKVVFPHNLERIGAQCYRECSNLKVAEFEKNSKCKVISEGIFDSCTKLERVCLPEAVKSIEKRAFYRCKELKEINLPNSVTEIGEEAFYFCGIEELELPTNLKIIGDSAFFRCKNLRTVYIPTSVRTIGRWAFHGCSRLERIEIFHDPDEIGPWIINKSCTIVCQKGSRIDAYAQEYGFQTEYVELSEELDG</sequence>
<accession>A0A174Q4X4</accession>
<reference evidence="1 2" key="1">
    <citation type="submission" date="2015-09" db="EMBL/GenBank/DDBJ databases">
        <authorList>
            <consortium name="Pathogen Informatics"/>
        </authorList>
    </citation>
    <scope>NUCLEOTIDE SEQUENCE [LARGE SCALE GENOMIC DNA]</scope>
    <source>
        <strain evidence="1 2">2789STDY5834921</strain>
    </source>
</reference>
<dbReference type="InterPro" id="IPR032675">
    <property type="entry name" value="LRR_dom_sf"/>
</dbReference>
<organism evidence="1 2">
    <name type="scientific">Blautia obeum</name>
    <dbReference type="NCBI Taxonomy" id="40520"/>
    <lineage>
        <taxon>Bacteria</taxon>
        <taxon>Bacillati</taxon>
        <taxon>Bacillota</taxon>
        <taxon>Clostridia</taxon>
        <taxon>Lachnospirales</taxon>
        <taxon>Lachnospiraceae</taxon>
        <taxon>Blautia</taxon>
    </lineage>
</organism>
<evidence type="ECO:0000313" key="1">
    <source>
        <dbReference type="EMBL" id="CUP68332.1"/>
    </source>
</evidence>
<dbReference type="InterPro" id="IPR053139">
    <property type="entry name" value="Surface_bspA-like"/>
</dbReference>
<evidence type="ECO:0000313" key="2">
    <source>
        <dbReference type="Proteomes" id="UP000095413"/>
    </source>
</evidence>
<dbReference type="AlphaFoldDB" id="A0A174Q4X4"/>
<dbReference type="Gene3D" id="3.80.10.10">
    <property type="entry name" value="Ribonuclease Inhibitor"/>
    <property type="match status" value="1"/>
</dbReference>